<dbReference type="Pfam" id="PF00106">
    <property type="entry name" value="adh_short"/>
    <property type="match status" value="1"/>
</dbReference>
<organism evidence="4 5">
    <name type="scientific">Cryptosporidium meleagridis</name>
    <dbReference type="NCBI Taxonomy" id="93969"/>
    <lineage>
        <taxon>Eukaryota</taxon>
        <taxon>Sar</taxon>
        <taxon>Alveolata</taxon>
        <taxon>Apicomplexa</taxon>
        <taxon>Conoidasida</taxon>
        <taxon>Coccidia</taxon>
        <taxon>Eucoccidiorida</taxon>
        <taxon>Eimeriorina</taxon>
        <taxon>Cryptosporidiidae</taxon>
        <taxon>Cryptosporidium</taxon>
    </lineage>
</organism>
<keyword evidence="2" id="KW-0560">Oxidoreductase</keyword>
<accession>A0A2P4Z2R1</accession>
<keyword evidence="5" id="KW-1185">Reference proteome</keyword>
<dbReference type="GO" id="GO:0016491">
    <property type="term" value="F:oxidoreductase activity"/>
    <property type="evidence" value="ECO:0007669"/>
    <property type="project" value="UniProtKB-KW"/>
</dbReference>
<evidence type="ECO:0000313" key="5">
    <source>
        <dbReference type="Proteomes" id="UP000236928"/>
    </source>
</evidence>
<evidence type="ECO:0000256" key="1">
    <source>
        <dbReference type="ARBA" id="ARBA00006484"/>
    </source>
</evidence>
<dbReference type="InterPro" id="IPR051019">
    <property type="entry name" value="VLCFA-Steroid_DH"/>
</dbReference>
<evidence type="ECO:0000256" key="2">
    <source>
        <dbReference type="ARBA" id="ARBA00023002"/>
    </source>
</evidence>
<name>A0A2P4Z2R1_9CRYT</name>
<comment type="caution">
    <text evidence="4">The sequence shown here is derived from an EMBL/GenBank/DDBJ whole genome shotgun (WGS) entry which is preliminary data.</text>
</comment>
<dbReference type="AlphaFoldDB" id="A0A2P4Z2R1"/>
<dbReference type="InterPro" id="IPR002347">
    <property type="entry name" value="SDR_fam"/>
</dbReference>
<dbReference type="PRINTS" id="PR00081">
    <property type="entry name" value="GDHRDH"/>
</dbReference>
<dbReference type="Proteomes" id="UP000236928">
    <property type="component" value="Unassembled WGS sequence"/>
</dbReference>
<reference evidence="4 5" key="1">
    <citation type="submission" date="2014-04" db="EMBL/GenBank/DDBJ databases">
        <title>Comparative Genomics of Cryptosporidium Species.</title>
        <authorList>
            <person name="Silva J.C."/>
            <person name="Su Q."/>
            <person name="Chalmers R."/>
            <person name="Chibucos M.C."/>
            <person name="Elwin K."/>
            <person name="Godinez A."/>
            <person name="Guo F."/>
            <person name="Huynh K."/>
            <person name="Orvis J."/>
            <person name="Ott S."/>
            <person name="Sadzewicz L."/>
            <person name="Sengamalay N."/>
            <person name="Shetty A."/>
            <person name="Sun M."/>
            <person name="Tallon L."/>
            <person name="Xiao L."/>
            <person name="Zhang H."/>
            <person name="Fraser C.M."/>
            <person name="Zhu G."/>
            <person name="Kissinger J."/>
            <person name="Widmer G."/>
        </authorList>
    </citation>
    <scope>NUCLEOTIDE SEQUENCE [LARGE SCALE GENOMIC DNA]</scope>
    <source>
        <strain evidence="4 5">UKMEL1</strain>
    </source>
</reference>
<proteinExistence type="inferred from homology"/>
<dbReference type="VEuPathDB" id="CryptoDB:CmeUKMEL1_12015"/>
<keyword evidence="3" id="KW-0472">Membrane</keyword>
<dbReference type="PANTHER" id="PTHR43899">
    <property type="entry name" value="RH59310P"/>
    <property type="match status" value="1"/>
</dbReference>
<dbReference type="InterPro" id="IPR036291">
    <property type="entry name" value="NAD(P)-bd_dom_sf"/>
</dbReference>
<dbReference type="EMBL" id="JIBK01000041">
    <property type="protein sequence ID" value="POM84362.1"/>
    <property type="molecule type" value="Genomic_DNA"/>
</dbReference>
<protein>
    <submittedName>
        <fullName evidence="4">Short chain dehydrogenase family protein</fullName>
    </submittedName>
</protein>
<evidence type="ECO:0000313" key="4">
    <source>
        <dbReference type="EMBL" id="POM84362.1"/>
    </source>
</evidence>
<dbReference type="PANTHER" id="PTHR43899:SF13">
    <property type="entry name" value="RH59310P"/>
    <property type="match status" value="1"/>
</dbReference>
<keyword evidence="3" id="KW-0812">Transmembrane</keyword>
<dbReference type="SUPFAM" id="SSF51735">
    <property type="entry name" value="NAD(P)-binding Rossmann-fold domains"/>
    <property type="match status" value="1"/>
</dbReference>
<comment type="similarity">
    <text evidence="1">Belongs to the short-chain dehydrogenases/reductases (SDR) family.</text>
</comment>
<dbReference type="Gene3D" id="3.40.50.720">
    <property type="entry name" value="NAD(P)-binding Rossmann-like Domain"/>
    <property type="match status" value="1"/>
</dbReference>
<feature type="transmembrane region" description="Helical" evidence="3">
    <location>
        <begin position="80"/>
        <end position="102"/>
    </location>
</feature>
<sequence>MSSNFVANRTSAFGRNELTEVDIFNICRSINSCGECQLSKFCSPCKVSGSSEFFCTSKVDSITSCQKNTMSNICASAWPWWIYLCLVLLSLVILGMILIILYKCCTCLFVKVQETEIEDLNRPEKKLTSFGSWAIITGASDGIGKALAKELFEEDLNLILIGRNGEKLQSVVNELLSLKKPDSNQEVRYYLMDFTDPTCYSNFCEYLKSVDDVGILINNVGISYPHAQYFEETSLDLINELIEVNVRSVLIMTHIVYSYMKKRDRGAILCIGSGSSQLQTDPLYSAYAATKSVAESLCRSLQAECESENITIQCHTPLLVTTKLSKAKRETLFTISTKKFSVESIKMLKKTPSVYSTVVPYFGHRIQLLIVSKIKSVTTF</sequence>
<dbReference type="OrthoDB" id="1393670at2759"/>
<gene>
    <name evidence="4" type="ORF">CmeUKMEL1_12015</name>
</gene>
<dbReference type="CDD" id="cd05356">
    <property type="entry name" value="17beta-HSD1_like_SDR_c"/>
    <property type="match status" value="1"/>
</dbReference>
<keyword evidence="3" id="KW-1133">Transmembrane helix</keyword>
<evidence type="ECO:0000256" key="3">
    <source>
        <dbReference type="SAM" id="Phobius"/>
    </source>
</evidence>